<keyword evidence="3" id="KW-0808">Transferase</keyword>
<evidence type="ECO:0000256" key="3">
    <source>
        <dbReference type="ARBA" id="ARBA00022679"/>
    </source>
</evidence>
<dbReference type="SUPFAM" id="SSF53335">
    <property type="entry name" value="S-adenosyl-L-methionine-dependent methyltransferases"/>
    <property type="match status" value="1"/>
</dbReference>
<feature type="domain" description="N6 adenine-specific DNA methyltransferase N-terminal" evidence="8">
    <location>
        <begin position="12"/>
        <end position="141"/>
    </location>
</feature>
<keyword evidence="4" id="KW-0949">S-adenosyl-L-methionine</keyword>
<dbReference type="RefSeq" id="WP_259870296.1">
    <property type="nucleotide sequence ID" value="NZ_JAMQJZ010000002.1"/>
</dbReference>
<accession>A0A9X4AH48</accession>
<evidence type="ECO:0000256" key="2">
    <source>
        <dbReference type="ARBA" id="ARBA00022603"/>
    </source>
</evidence>
<dbReference type="InterPro" id="IPR022749">
    <property type="entry name" value="D12N6_MeTrfase_N"/>
</dbReference>
<evidence type="ECO:0000256" key="4">
    <source>
        <dbReference type="ARBA" id="ARBA00022691"/>
    </source>
</evidence>
<name>A0A9X4AH48_9BACI</name>
<dbReference type="GO" id="GO:0009307">
    <property type="term" value="P:DNA restriction-modification system"/>
    <property type="evidence" value="ECO:0007669"/>
    <property type="project" value="UniProtKB-KW"/>
</dbReference>
<dbReference type="InterPro" id="IPR029063">
    <property type="entry name" value="SAM-dependent_MTases_sf"/>
</dbReference>
<dbReference type="EC" id="2.1.1.72" evidence="1"/>
<dbReference type="Proteomes" id="UP001145072">
    <property type="component" value="Unassembled WGS sequence"/>
</dbReference>
<proteinExistence type="predicted"/>
<dbReference type="PANTHER" id="PTHR42933:SF3">
    <property type="entry name" value="TYPE I RESTRICTION ENZYME MJAVIII METHYLASE SUBUNIT"/>
    <property type="match status" value="1"/>
</dbReference>
<gene>
    <name evidence="9" type="ORF">NC661_03020</name>
</gene>
<comment type="catalytic activity">
    <reaction evidence="6">
        <text>a 2'-deoxyadenosine in DNA + S-adenosyl-L-methionine = an N(6)-methyl-2'-deoxyadenosine in DNA + S-adenosyl-L-homocysteine + H(+)</text>
        <dbReference type="Rhea" id="RHEA:15197"/>
        <dbReference type="Rhea" id="RHEA-COMP:12418"/>
        <dbReference type="Rhea" id="RHEA-COMP:12419"/>
        <dbReference type="ChEBI" id="CHEBI:15378"/>
        <dbReference type="ChEBI" id="CHEBI:57856"/>
        <dbReference type="ChEBI" id="CHEBI:59789"/>
        <dbReference type="ChEBI" id="CHEBI:90615"/>
        <dbReference type="ChEBI" id="CHEBI:90616"/>
        <dbReference type="EC" id="2.1.1.72"/>
    </reaction>
</comment>
<dbReference type="InterPro" id="IPR003356">
    <property type="entry name" value="DNA_methylase_A-5"/>
</dbReference>
<keyword evidence="5" id="KW-0680">Restriction system</keyword>
<dbReference type="EMBL" id="JAMQJZ010000002">
    <property type="protein sequence ID" value="MDC3419334.1"/>
    <property type="molecule type" value="Genomic_DNA"/>
</dbReference>
<dbReference type="InterPro" id="IPR051537">
    <property type="entry name" value="DNA_Adenine_Mtase"/>
</dbReference>
<evidence type="ECO:0000256" key="5">
    <source>
        <dbReference type="ARBA" id="ARBA00022747"/>
    </source>
</evidence>
<feature type="domain" description="DNA methylase adenine-specific" evidence="7">
    <location>
        <begin position="158"/>
        <end position="459"/>
    </location>
</feature>
<protein>
    <recommendedName>
        <fullName evidence="1">site-specific DNA-methyltransferase (adenine-specific)</fullName>
        <ecNumber evidence="1">2.1.1.72</ecNumber>
    </recommendedName>
</protein>
<evidence type="ECO:0000256" key="1">
    <source>
        <dbReference type="ARBA" id="ARBA00011900"/>
    </source>
</evidence>
<comment type="caution">
    <text evidence="9">The sequence shown here is derived from an EMBL/GenBank/DDBJ whole genome shotgun (WGS) entry which is preliminary data.</text>
</comment>
<dbReference type="Gene3D" id="3.40.50.150">
    <property type="entry name" value="Vaccinia Virus protein VP39"/>
    <property type="match status" value="1"/>
</dbReference>
<dbReference type="GO" id="GO:0003677">
    <property type="term" value="F:DNA binding"/>
    <property type="evidence" value="ECO:0007669"/>
    <property type="project" value="InterPro"/>
</dbReference>
<dbReference type="Pfam" id="PF02384">
    <property type="entry name" value="N6_Mtase"/>
    <property type="match status" value="1"/>
</dbReference>
<evidence type="ECO:0000313" key="9">
    <source>
        <dbReference type="EMBL" id="MDC3419334.1"/>
    </source>
</evidence>
<dbReference type="AlphaFoldDB" id="A0A9X4AH48"/>
<keyword evidence="2" id="KW-0489">Methyltransferase</keyword>
<dbReference type="PROSITE" id="PS00092">
    <property type="entry name" value="N6_MTASE"/>
    <property type="match status" value="1"/>
</dbReference>
<dbReference type="PANTHER" id="PTHR42933">
    <property type="entry name" value="SLR6095 PROTEIN"/>
    <property type="match status" value="1"/>
</dbReference>
<sequence length="668" mass="77721">MNNININQIISYIWGIADDYLRDVLVRGKYRDVILPMTVIRRIDALLEPTKAEVEKVHHFLNEKGMVNQDAALQKASGYVFYNTSKFTLRRLLDEPSQIRENFETYIAGFSPNVREIVQKFKFHNQLETLEEANVLFKLVERYTEPDLKLEKLTSLDMGYVFEELIRKFNEENNEEAGEHFTPRDVVALMTHLMFEPIADKIESSDYLIYDGACGTGGMLTESQNFLKELAANKGKKINLGLYGQEVQPETYAICKSDMMIKGNTPENIKYGSTLSSDHFADMKFDFMIMNPPYGKSWKVDKDALTDPVTRNIEDNRFQMGTPSSRDGQLLFMVNMLSKMKESTSLGSRIATIHNGSALFTGGAGSGESNIRKWIIENDYLEAIIALPENMFYNTGIVTYIWILSNRKTSMRQGKVQLIDASKWYEKMRKNLGQKSNELKEEHIQNILDSYVKFEETEESRIFDKEEFGYYKITVERPLRLSMQINDEQIKNMKKAFMENQKKYKKFVSNIDQLVSLLRETFGLEKHMNYNSVIKDLDSALEETNIKLNKTEKKLLLDFFTKRDSAAEKIIKKKAKSTVEYEPDVDLRDTEKVPLNDDINEFFDREVLPYVDDAWIDYDKTIIGYDILFTKYFYKYDELREIKDISSELIELDKKSEGLLHQLLEEVK</sequence>
<dbReference type="GO" id="GO:0008170">
    <property type="term" value="F:N-methyltransferase activity"/>
    <property type="evidence" value="ECO:0007669"/>
    <property type="project" value="InterPro"/>
</dbReference>
<evidence type="ECO:0000259" key="8">
    <source>
        <dbReference type="Pfam" id="PF12161"/>
    </source>
</evidence>
<dbReference type="Pfam" id="PF12161">
    <property type="entry name" value="HsdM_N"/>
    <property type="match status" value="1"/>
</dbReference>
<dbReference type="GO" id="GO:0032259">
    <property type="term" value="P:methylation"/>
    <property type="evidence" value="ECO:0007669"/>
    <property type="project" value="UniProtKB-KW"/>
</dbReference>
<dbReference type="InterPro" id="IPR002052">
    <property type="entry name" value="DNA_methylase_N6_adenine_CS"/>
</dbReference>
<dbReference type="GO" id="GO:0009007">
    <property type="term" value="F:site-specific DNA-methyltransferase (adenine-specific) activity"/>
    <property type="evidence" value="ECO:0007669"/>
    <property type="project" value="UniProtKB-EC"/>
</dbReference>
<reference evidence="9" key="1">
    <citation type="submission" date="2022-06" db="EMBL/GenBank/DDBJ databases">
        <title>Aquibacillus sp. a new bacterium isolated from soil saline samples.</title>
        <authorList>
            <person name="Galisteo C."/>
            <person name="De La Haba R."/>
            <person name="Sanchez-Porro C."/>
            <person name="Ventosa A."/>
        </authorList>
    </citation>
    <scope>NUCLEOTIDE SEQUENCE</scope>
    <source>
        <strain evidence="9">JCM 12387</strain>
    </source>
</reference>
<organism evidence="9 10">
    <name type="scientific">Aquibacillus koreensis</name>
    <dbReference type="NCBI Taxonomy" id="279446"/>
    <lineage>
        <taxon>Bacteria</taxon>
        <taxon>Bacillati</taxon>
        <taxon>Bacillota</taxon>
        <taxon>Bacilli</taxon>
        <taxon>Bacillales</taxon>
        <taxon>Bacillaceae</taxon>
        <taxon>Aquibacillus</taxon>
    </lineage>
</organism>
<evidence type="ECO:0000259" key="7">
    <source>
        <dbReference type="Pfam" id="PF02384"/>
    </source>
</evidence>
<evidence type="ECO:0000313" key="10">
    <source>
        <dbReference type="Proteomes" id="UP001145072"/>
    </source>
</evidence>
<keyword evidence="10" id="KW-1185">Reference proteome</keyword>
<dbReference type="PRINTS" id="PR00507">
    <property type="entry name" value="N12N6MTFRASE"/>
</dbReference>
<evidence type="ECO:0000256" key="6">
    <source>
        <dbReference type="ARBA" id="ARBA00047942"/>
    </source>
</evidence>